<keyword evidence="10 13" id="KW-0067">ATP-binding</keyword>
<evidence type="ECO:0000313" key="15">
    <source>
        <dbReference type="EMBL" id="EAU55582.1"/>
    </source>
</evidence>
<evidence type="ECO:0000256" key="1">
    <source>
        <dbReference type="ARBA" id="ARBA00003531"/>
    </source>
</evidence>
<keyword evidence="6 13" id="KW-0963">Cytoplasm</keyword>
<evidence type="ECO:0000256" key="11">
    <source>
        <dbReference type="ARBA" id="ARBA00030128"/>
    </source>
</evidence>
<feature type="binding site" evidence="13">
    <location>
        <begin position="10"/>
        <end position="17"/>
    </location>
    <ligand>
        <name>ATP</name>
        <dbReference type="ChEBI" id="CHEBI:30616"/>
    </ligand>
</feature>
<dbReference type="InterPro" id="IPR020590">
    <property type="entry name" value="Guanylate_kinase_CS"/>
</dbReference>
<evidence type="ECO:0000256" key="3">
    <source>
        <dbReference type="ARBA" id="ARBA00005790"/>
    </source>
</evidence>
<evidence type="ECO:0000256" key="7">
    <source>
        <dbReference type="ARBA" id="ARBA00022679"/>
    </source>
</evidence>
<feature type="domain" description="Guanylate kinase-like" evidence="14">
    <location>
        <begin position="3"/>
        <end position="181"/>
    </location>
</feature>
<dbReference type="GO" id="GO:0005524">
    <property type="term" value="F:ATP binding"/>
    <property type="evidence" value="ECO:0007669"/>
    <property type="project" value="UniProtKB-UniRule"/>
</dbReference>
<dbReference type="FunCoup" id="Q0F2G8">
    <property type="interactions" value="473"/>
</dbReference>
<dbReference type="Gene3D" id="3.30.63.10">
    <property type="entry name" value="Guanylate Kinase phosphate binding domain"/>
    <property type="match status" value="1"/>
</dbReference>
<dbReference type="RefSeq" id="WP_009850601.1">
    <property type="nucleotide sequence ID" value="NZ_DS022295.1"/>
</dbReference>
<dbReference type="EC" id="2.7.4.8" evidence="4 13"/>
<comment type="similarity">
    <text evidence="3 13">Belongs to the guanylate kinase family.</text>
</comment>
<evidence type="ECO:0000313" key="16">
    <source>
        <dbReference type="Proteomes" id="UP000005297"/>
    </source>
</evidence>
<gene>
    <name evidence="13" type="primary">gmk</name>
    <name evidence="15" type="ORF">SPV1_01502</name>
</gene>
<dbReference type="AlphaFoldDB" id="Q0F2G8"/>
<evidence type="ECO:0000256" key="4">
    <source>
        <dbReference type="ARBA" id="ARBA00012961"/>
    </source>
</evidence>
<dbReference type="PROSITE" id="PS00856">
    <property type="entry name" value="GUANYLATE_KINASE_1"/>
    <property type="match status" value="1"/>
</dbReference>
<accession>Q0F2G8</accession>
<evidence type="ECO:0000256" key="5">
    <source>
        <dbReference type="ARBA" id="ARBA00016296"/>
    </source>
</evidence>
<dbReference type="HOGENOM" id="CLU_001715_1_1_0"/>
<dbReference type="CDD" id="cd00071">
    <property type="entry name" value="GMPK"/>
    <property type="match status" value="1"/>
</dbReference>
<dbReference type="eggNOG" id="COG0194">
    <property type="taxonomic scope" value="Bacteria"/>
</dbReference>
<dbReference type="Pfam" id="PF00625">
    <property type="entry name" value="Guanylate_kin"/>
    <property type="match status" value="1"/>
</dbReference>
<dbReference type="GO" id="GO:0005829">
    <property type="term" value="C:cytosol"/>
    <property type="evidence" value="ECO:0007669"/>
    <property type="project" value="TreeGrafter"/>
</dbReference>
<dbReference type="SUPFAM" id="SSF52540">
    <property type="entry name" value="P-loop containing nucleoside triphosphate hydrolases"/>
    <property type="match status" value="1"/>
</dbReference>
<dbReference type="InterPro" id="IPR017665">
    <property type="entry name" value="Guanylate_kinase"/>
</dbReference>
<comment type="function">
    <text evidence="1 13">Essential for recycling GMP and indirectly, cGMP.</text>
</comment>
<evidence type="ECO:0000256" key="13">
    <source>
        <dbReference type="HAMAP-Rule" id="MF_00328"/>
    </source>
</evidence>
<dbReference type="SMART" id="SM00072">
    <property type="entry name" value="GuKc"/>
    <property type="match status" value="1"/>
</dbReference>
<dbReference type="Gene3D" id="3.40.50.300">
    <property type="entry name" value="P-loop containing nucleotide triphosphate hydrolases"/>
    <property type="match status" value="1"/>
</dbReference>
<dbReference type="PANTHER" id="PTHR23117:SF13">
    <property type="entry name" value="GUANYLATE KINASE"/>
    <property type="match status" value="1"/>
</dbReference>
<dbReference type="PANTHER" id="PTHR23117">
    <property type="entry name" value="GUANYLATE KINASE-RELATED"/>
    <property type="match status" value="1"/>
</dbReference>
<dbReference type="OrthoDB" id="5292045at2"/>
<dbReference type="EMBL" id="AATS01000002">
    <property type="protein sequence ID" value="EAU55582.1"/>
    <property type="molecule type" value="Genomic_DNA"/>
</dbReference>
<protein>
    <recommendedName>
        <fullName evidence="5 13">Guanylate kinase</fullName>
        <ecNumber evidence="4 13">2.7.4.8</ecNumber>
    </recommendedName>
    <alternativeName>
        <fullName evidence="11 13">GMP kinase</fullName>
    </alternativeName>
</protein>
<dbReference type="NCBIfam" id="TIGR03263">
    <property type="entry name" value="guanyl_kin"/>
    <property type="match status" value="1"/>
</dbReference>
<dbReference type="FunFam" id="3.30.63.10:FF:000005">
    <property type="entry name" value="Guanylate kinase"/>
    <property type="match status" value="1"/>
</dbReference>
<evidence type="ECO:0000256" key="2">
    <source>
        <dbReference type="ARBA" id="ARBA00004496"/>
    </source>
</evidence>
<evidence type="ECO:0000256" key="6">
    <source>
        <dbReference type="ARBA" id="ARBA00022490"/>
    </source>
</evidence>
<dbReference type="InterPro" id="IPR027417">
    <property type="entry name" value="P-loop_NTPase"/>
</dbReference>
<reference evidence="15 16" key="1">
    <citation type="submission" date="2006-09" db="EMBL/GenBank/DDBJ databases">
        <authorList>
            <person name="Emerson D."/>
            <person name="Ferriera S."/>
            <person name="Johnson J."/>
            <person name="Kravitz S."/>
            <person name="Halpern A."/>
            <person name="Remington K."/>
            <person name="Beeson K."/>
            <person name="Tran B."/>
            <person name="Rogers Y.-H."/>
            <person name="Friedman R."/>
            <person name="Venter J.C."/>
        </authorList>
    </citation>
    <scope>NUCLEOTIDE SEQUENCE [LARGE SCALE GENOMIC DNA]</scope>
    <source>
        <strain evidence="15 16">PV-1</strain>
    </source>
</reference>
<dbReference type="InterPro" id="IPR008145">
    <property type="entry name" value="GK/Ca_channel_bsu"/>
</dbReference>
<comment type="catalytic activity">
    <reaction evidence="12 13">
        <text>GMP + ATP = GDP + ADP</text>
        <dbReference type="Rhea" id="RHEA:20780"/>
        <dbReference type="ChEBI" id="CHEBI:30616"/>
        <dbReference type="ChEBI" id="CHEBI:58115"/>
        <dbReference type="ChEBI" id="CHEBI:58189"/>
        <dbReference type="ChEBI" id="CHEBI:456216"/>
        <dbReference type="EC" id="2.7.4.8"/>
    </reaction>
</comment>
<evidence type="ECO:0000259" key="14">
    <source>
        <dbReference type="PROSITE" id="PS50052"/>
    </source>
</evidence>
<evidence type="ECO:0000256" key="9">
    <source>
        <dbReference type="ARBA" id="ARBA00022777"/>
    </source>
</evidence>
<dbReference type="Proteomes" id="UP000005297">
    <property type="component" value="Unassembled WGS sequence"/>
</dbReference>
<dbReference type="InterPro" id="IPR008144">
    <property type="entry name" value="Guanylate_kin-like_dom"/>
</dbReference>
<evidence type="ECO:0000256" key="8">
    <source>
        <dbReference type="ARBA" id="ARBA00022741"/>
    </source>
</evidence>
<keyword evidence="7 13" id="KW-0808">Transferase</keyword>
<keyword evidence="9 13" id="KW-0418">Kinase</keyword>
<dbReference type="InParanoid" id="Q0F2G8"/>
<evidence type="ECO:0000256" key="10">
    <source>
        <dbReference type="ARBA" id="ARBA00022840"/>
    </source>
</evidence>
<sequence length="181" mass="20149">MSGRLFIVSGPSGAGKSSLCTALLSECPDLKLSISCTTRQPRPGEMDGREYHFLSVSDFECQRERGDFLEWANVHGNLYGTRQSDVEAQLQGGYDVLLEIDWQGARQVAEKMPGAIRIFILPPSLDELRSRLAGRGQDDAATVNRRMAAAEMEMSHADEATYRVVNIDFKEALAELRKFFS</sequence>
<keyword evidence="16" id="KW-1185">Reference proteome</keyword>
<organism evidence="15 16">
    <name type="scientific">Mariprofundus ferrooxydans PV-1</name>
    <dbReference type="NCBI Taxonomy" id="314345"/>
    <lineage>
        <taxon>Bacteria</taxon>
        <taxon>Pseudomonadati</taxon>
        <taxon>Pseudomonadota</taxon>
        <taxon>Candidatius Mariprofundia</taxon>
        <taxon>Mariprofundales</taxon>
        <taxon>Mariprofundaceae</taxon>
        <taxon>Mariprofundus</taxon>
    </lineage>
</organism>
<dbReference type="HAMAP" id="MF_00328">
    <property type="entry name" value="Guanylate_kinase"/>
    <property type="match status" value="1"/>
</dbReference>
<dbReference type="STRING" id="314344.AL013_01535"/>
<evidence type="ECO:0000256" key="12">
    <source>
        <dbReference type="ARBA" id="ARBA00048594"/>
    </source>
</evidence>
<keyword evidence="8 13" id="KW-0547">Nucleotide-binding</keyword>
<dbReference type="GO" id="GO:0004385">
    <property type="term" value="F:GMP kinase activity"/>
    <property type="evidence" value="ECO:0007669"/>
    <property type="project" value="UniProtKB-UniRule"/>
</dbReference>
<comment type="subcellular location">
    <subcellularLocation>
        <location evidence="2 13">Cytoplasm</location>
    </subcellularLocation>
</comment>
<dbReference type="PROSITE" id="PS50052">
    <property type="entry name" value="GUANYLATE_KINASE_2"/>
    <property type="match status" value="1"/>
</dbReference>
<proteinExistence type="inferred from homology"/>
<name>Q0F2G8_9PROT</name>
<comment type="caution">
    <text evidence="15">The sequence shown here is derived from an EMBL/GenBank/DDBJ whole genome shotgun (WGS) entry which is preliminary data.</text>
</comment>